<evidence type="ECO:0000313" key="1">
    <source>
        <dbReference type="EMBL" id="CUT98545.1"/>
    </source>
</evidence>
<evidence type="ECO:0000313" key="2">
    <source>
        <dbReference type="Proteomes" id="UP000017246"/>
    </source>
</evidence>
<accession>A0A0S4MIC7</accession>
<reference evidence="1" key="1">
    <citation type="journal article" date="2013" name="Nature">
        <title>The genomes of four tapeworm species reveal adaptations to parasitism.</title>
        <authorList>
            <person name="Tsai I.J."/>
            <person name="Zarowiecki M."/>
            <person name="Holroyd N."/>
            <person name="Garciarrubio A."/>
            <person name="Sanchez-Flores A."/>
            <person name="Brooks K.L."/>
            <person name="Tracey A."/>
            <person name="Bobes R.J."/>
            <person name="Fragoso G."/>
            <person name="Sciutto E."/>
            <person name="Aslett M."/>
            <person name="Beasley H."/>
            <person name="Bennett H.M."/>
            <person name="Cai J."/>
            <person name="Camicia F."/>
            <person name="Clark R."/>
            <person name="Cucher M."/>
            <person name="De Silva N."/>
            <person name="Day T.A."/>
            <person name="Deplazes P."/>
            <person name="Estrada K."/>
            <person name="Fernandez C."/>
            <person name="Holland P.W."/>
            <person name="Hou J."/>
            <person name="Hu S."/>
            <person name="Huckvale T."/>
            <person name="Hung S.S."/>
            <person name="Kamenetzky L."/>
            <person name="Keane J.A."/>
            <person name="Kiss F."/>
            <person name="Koziol U."/>
            <person name="Lambert O."/>
            <person name="Liu K."/>
            <person name="Luo X."/>
            <person name="Luo Y."/>
            <person name="Macchiaroli N."/>
            <person name="Nichol S."/>
            <person name="Paps J."/>
            <person name="Parkinson J."/>
            <person name="Pouchkina-Stantcheva N."/>
            <person name="Riddiford N."/>
            <person name="Rosenzvit M."/>
            <person name="Salinas G."/>
            <person name="Wasmuth J.D."/>
            <person name="Zamanian M."/>
            <person name="Zheng Y."/>
            <person name="Cai X."/>
            <person name="Soberon X."/>
            <person name="Olson P.D."/>
            <person name="Laclette J.P."/>
            <person name="Brehm K."/>
            <person name="Berriman M."/>
            <person name="Garciarrubio A."/>
            <person name="Bobes R.J."/>
            <person name="Fragoso G."/>
            <person name="Sanchez-Flores A."/>
            <person name="Estrada K."/>
            <person name="Cevallos M.A."/>
            <person name="Morett E."/>
            <person name="Gonzalez V."/>
            <person name="Portillo T."/>
            <person name="Ochoa-Leyva A."/>
            <person name="Jose M.V."/>
            <person name="Sciutto E."/>
            <person name="Landa A."/>
            <person name="Jimenez L."/>
            <person name="Valdes V."/>
            <person name="Carrero J.C."/>
            <person name="Larralde C."/>
            <person name="Morales-Montor J."/>
            <person name="Limon-Lason J."/>
            <person name="Soberon X."/>
            <person name="Laclette J.P."/>
        </authorList>
    </citation>
    <scope>NUCLEOTIDE SEQUENCE [LARGE SCALE GENOMIC DNA]</scope>
</reference>
<dbReference type="EMBL" id="LN902841">
    <property type="protein sequence ID" value="CUT98545.1"/>
    <property type="molecule type" value="Genomic_DNA"/>
</dbReference>
<dbReference type="Proteomes" id="UP000017246">
    <property type="component" value="Unassembled WGS sequence"/>
</dbReference>
<proteinExistence type="predicted"/>
<sequence length="24" mass="2941">MVSRLKKNDECGQSKIFYQKFIYD</sequence>
<dbReference type="AlphaFoldDB" id="A0A0S4MIC7"/>
<organism evidence="1 2">
    <name type="scientific">Echinococcus multilocularis</name>
    <name type="common">Fox tapeworm</name>
    <dbReference type="NCBI Taxonomy" id="6211"/>
    <lineage>
        <taxon>Eukaryota</taxon>
        <taxon>Metazoa</taxon>
        <taxon>Spiralia</taxon>
        <taxon>Lophotrochozoa</taxon>
        <taxon>Platyhelminthes</taxon>
        <taxon>Cestoda</taxon>
        <taxon>Eucestoda</taxon>
        <taxon>Cyclophyllidea</taxon>
        <taxon>Taeniidae</taxon>
        <taxon>Echinococcus</taxon>
    </lineage>
</organism>
<keyword evidence="2" id="KW-1185">Reference proteome</keyword>
<protein>
    <submittedName>
        <fullName evidence="1">Uncharacterized protein</fullName>
    </submittedName>
</protein>
<name>A0A0S4MIC7_ECHMU</name>
<reference evidence="1" key="2">
    <citation type="submission" date="2015-11" db="EMBL/GenBank/DDBJ databases">
        <authorList>
            <person name="Zhang Y."/>
            <person name="Guo Z."/>
        </authorList>
    </citation>
    <scope>NUCLEOTIDE SEQUENCE</scope>
</reference>